<dbReference type="InterPro" id="IPR036094">
    <property type="entry name" value="NadA_sf"/>
</dbReference>
<protein>
    <recommendedName>
        <fullName evidence="3 10">Quinolinate synthase</fullName>
        <ecNumber evidence="3 10">2.5.1.72</ecNumber>
    </recommendedName>
</protein>
<keyword evidence="12" id="KW-1185">Reference proteome</keyword>
<gene>
    <name evidence="11" type="primary">nadA</name>
    <name evidence="11" type="ORF">MMG00_03430</name>
</gene>
<sequence>MGYQARKSIDNNDLKSSASSSSKWKISDAFAKAEAEIVLEISDEEKSALISKIEQLLKKHDATLIAHYYTDPEIQALAEKSGGCVADSLEMARFGRDTSSQTLVVAGVRFMGETAKILSPHKKVLMVDINATCSLDLGCPSDDFSNFCDQYPDRTVVVYANTSAKVKARADWVVTSSIGLEIVKYLHEKGEKIIWGPDRHLGRYIAKETGADMVLWQGDCIVHDEFKASGLALYREKYPNAKVLVHPESPERVVKQADIIGSTSQLIAAAKKLTTKQLIVATDQGIFYKMQQAVPEKELLIAPTAGNSATCKSCAMCPWMGMNTLTKLSSVLEHGENEIFIEENIRQEAKKSLDRMLAFADNTKINIRASGDLSQDHTLFANIGPA</sequence>
<dbReference type="NCBIfam" id="TIGR00550">
    <property type="entry name" value="nadA"/>
    <property type="match status" value="1"/>
</dbReference>
<dbReference type="Gene3D" id="3.40.50.10800">
    <property type="entry name" value="NadA-like"/>
    <property type="match status" value="3"/>
</dbReference>
<evidence type="ECO:0000256" key="4">
    <source>
        <dbReference type="ARBA" id="ARBA00022485"/>
    </source>
</evidence>
<reference evidence="11 12" key="1">
    <citation type="submission" date="2022-03" db="EMBL/GenBank/DDBJ databases">
        <title>Ignatzschineria rhizosphaerae HR5S32.</title>
        <authorList>
            <person name="Sun J.Q."/>
            <person name="Feng J.Y."/>
        </authorList>
    </citation>
    <scope>NUCLEOTIDE SEQUENCE [LARGE SCALE GENOMIC DNA]</scope>
    <source>
        <strain evidence="11 12">HR5S32</strain>
    </source>
</reference>
<comment type="cofactor">
    <cofactor evidence="1">
        <name>[4Fe-4S] cluster</name>
        <dbReference type="ChEBI" id="CHEBI:49883"/>
    </cofactor>
</comment>
<keyword evidence="8" id="KW-0408">Iron</keyword>
<name>A0ABY3X629_9GAMM</name>
<keyword evidence="5" id="KW-0662">Pyridine nucleotide biosynthesis</keyword>
<evidence type="ECO:0000313" key="12">
    <source>
        <dbReference type="Proteomes" id="UP000829542"/>
    </source>
</evidence>
<dbReference type="PANTHER" id="PTHR30573:SF0">
    <property type="entry name" value="QUINOLINATE SYNTHASE, CHLOROPLASTIC"/>
    <property type="match status" value="1"/>
</dbReference>
<keyword evidence="9" id="KW-0411">Iron-sulfur</keyword>
<dbReference type="PANTHER" id="PTHR30573">
    <property type="entry name" value="QUINOLINATE SYNTHETASE A"/>
    <property type="match status" value="1"/>
</dbReference>
<keyword evidence="6 11" id="KW-0808">Transferase</keyword>
<dbReference type="Pfam" id="PF02445">
    <property type="entry name" value="NadA"/>
    <property type="match status" value="1"/>
</dbReference>
<evidence type="ECO:0000256" key="9">
    <source>
        <dbReference type="ARBA" id="ARBA00023014"/>
    </source>
</evidence>
<dbReference type="GO" id="GO:0016740">
    <property type="term" value="F:transferase activity"/>
    <property type="evidence" value="ECO:0007669"/>
    <property type="project" value="UniProtKB-KW"/>
</dbReference>
<evidence type="ECO:0000256" key="7">
    <source>
        <dbReference type="ARBA" id="ARBA00022723"/>
    </source>
</evidence>
<accession>A0ABY3X629</accession>
<organism evidence="11 12">
    <name type="scientific">Ignatzschineria rhizosphaerae</name>
    <dbReference type="NCBI Taxonomy" id="2923279"/>
    <lineage>
        <taxon>Bacteria</taxon>
        <taxon>Pseudomonadati</taxon>
        <taxon>Pseudomonadota</taxon>
        <taxon>Gammaproteobacteria</taxon>
        <taxon>Cardiobacteriales</taxon>
        <taxon>Ignatzschineriaceae</taxon>
        <taxon>Ignatzschineria</taxon>
    </lineage>
</organism>
<dbReference type="EMBL" id="CP093379">
    <property type="protein sequence ID" value="UNM96917.1"/>
    <property type="molecule type" value="Genomic_DNA"/>
</dbReference>
<evidence type="ECO:0000256" key="3">
    <source>
        <dbReference type="ARBA" id="ARBA00012669"/>
    </source>
</evidence>
<dbReference type="InterPro" id="IPR003473">
    <property type="entry name" value="NadA"/>
</dbReference>
<keyword evidence="7" id="KW-0479">Metal-binding</keyword>
<evidence type="ECO:0000256" key="1">
    <source>
        <dbReference type="ARBA" id="ARBA00001966"/>
    </source>
</evidence>
<evidence type="ECO:0000256" key="5">
    <source>
        <dbReference type="ARBA" id="ARBA00022642"/>
    </source>
</evidence>
<dbReference type="Proteomes" id="UP000829542">
    <property type="component" value="Chromosome"/>
</dbReference>
<dbReference type="SUPFAM" id="SSF142754">
    <property type="entry name" value="NadA-like"/>
    <property type="match status" value="1"/>
</dbReference>
<evidence type="ECO:0000256" key="10">
    <source>
        <dbReference type="NCBIfam" id="TIGR00550"/>
    </source>
</evidence>
<evidence type="ECO:0000256" key="8">
    <source>
        <dbReference type="ARBA" id="ARBA00023004"/>
    </source>
</evidence>
<evidence type="ECO:0000256" key="6">
    <source>
        <dbReference type="ARBA" id="ARBA00022679"/>
    </source>
</evidence>
<keyword evidence="4" id="KW-0004">4Fe-4S</keyword>
<comment type="pathway">
    <text evidence="2">Cofactor biosynthesis; NAD(+) biosynthesis; quinolinate from iminoaspartate: step 1/1.</text>
</comment>
<dbReference type="RefSeq" id="WP_242151430.1">
    <property type="nucleotide sequence ID" value="NZ_CP093379.1"/>
</dbReference>
<dbReference type="NCBIfam" id="NF006878">
    <property type="entry name" value="PRK09375.1-2"/>
    <property type="match status" value="1"/>
</dbReference>
<proteinExistence type="predicted"/>
<evidence type="ECO:0000313" key="11">
    <source>
        <dbReference type="EMBL" id="UNM96917.1"/>
    </source>
</evidence>
<evidence type="ECO:0000256" key="2">
    <source>
        <dbReference type="ARBA" id="ARBA00005065"/>
    </source>
</evidence>
<dbReference type="EC" id="2.5.1.72" evidence="3 10"/>
<dbReference type="NCBIfam" id="NF006877">
    <property type="entry name" value="PRK09375.1-1"/>
    <property type="match status" value="1"/>
</dbReference>